<dbReference type="Pfam" id="PF08905">
    <property type="entry name" value="DUF1850"/>
    <property type="match status" value="1"/>
</dbReference>
<evidence type="ECO:0000313" key="3">
    <source>
        <dbReference type="Proteomes" id="UP001321492"/>
    </source>
</evidence>
<dbReference type="EMBL" id="JASJEV010000004">
    <property type="protein sequence ID" value="MDJ1158344.1"/>
    <property type="molecule type" value="Genomic_DNA"/>
</dbReference>
<keyword evidence="3" id="KW-1185">Reference proteome</keyword>
<dbReference type="RefSeq" id="WP_283740330.1">
    <property type="nucleotide sequence ID" value="NZ_JASJEV010000004.1"/>
</dbReference>
<dbReference type="Proteomes" id="UP001321492">
    <property type="component" value="Unassembled WGS sequence"/>
</dbReference>
<dbReference type="InterPro" id="IPR015001">
    <property type="entry name" value="DUF1850"/>
</dbReference>
<gene>
    <name evidence="2" type="ORF">QNA08_08875</name>
</gene>
<name>A0ABT7AG64_9HYPH</name>
<comment type="caution">
    <text evidence="2">The sequence shown here is derived from an EMBL/GenBank/DDBJ whole genome shotgun (WGS) entry which is preliminary data.</text>
</comment>
<keyword evidence="1" id="KW-0732">Signal</keyword>
<protein>
    <submittedName>
        <fullName evidence="2">DUF1850 domain-containing protein</fullName>
    </submittedName>
</protein>
<organism evidence="2 3">
    <name type="scientific">Chelatococcus albus</name>
    <dbReference type="NCBI Taxonomy" id="3047466"/>
    <lineage>
        <taxon>Bacteria</taxon>
        <taxon>Pseudomonadati</taxon>
        <taxon>Pseudomonadota</taxon>
        <taxon>Alphaproteobacteria</taxon>
        <taxon>Hyphomicrobiales</taxon>
        <taxon>Chelatococcaceae</taxon>
        <taxon>Chelatococcus</taxon>
    </lineage>
</organism>
<feature type="signal peptide" evidence="1">
    <location>
        <begin position="1"/>
        <end position="18"/>
    </location>
</feature>
<feature type="chain" id="PRO_5045958641" evidence="1">
    <location>
        <begin position="19"/>
        <end position="128"/>
    </location>
</feature>
<sequence length="128" mass="13831">MSLCLVAGALVVRLGVDAATLAWTHSVEKTAWEEDWAATAQGLVLREARVRGSGAGMEPPPDARFTGGAWRWTPHLPPLGEVILRRSGATADWRVCTRSGCRAMDELLPADADPVVMKPCWRGLTPAR</sequence>
<proteinExistence type="predicted"/>
<accession>A0ABT7AG64</accession>
<evidence type="ECO:0000313" key="2">
    <source>
        <dbReference type="EMBL" id="MDJ1158344.1"/>
    </source>
</evidence>
<evidence type="ECO:0000256" key="1">
    <source>
        <dbReference type="SAM" id="SignalP"/>
    </source>
</evidence>
<reference evidence="2 3" key="1">
    <citation type="submission" date="2023-05" db="EMBL/GenBank/DDBJ databases">
        <title>Chelatococcus sp. nov., a moderately thermophilic bacterium isolated from hot spring microbial mat.</title>
        <authorList>
            <person name="Hu C.-J."/>
            <person name="Li W.-J."/>
        </authorList>
    </citation>
    <scope>NUCLEOTIDE SEQUENCE [LARGE SCALE GENOMIC DNA]</scope>
    <source>
        <strain evidence="2 3">SYSU G07232</strain>
    </source>
</reference>